<gene>
    <name evidence="1" type="ORF">JW613_21995</name>
</gene>
<sequence length="157" mass="17354">MKVLGHISVNMALVYAQISDHEVLRDYQAVLGPGATIAGPAADELRSGTLPDASVDWLKTNFFKTELELGRCLRLPAGGPCECDLYLTCAKFVTTPEYPPRLRARRELELALARDAAERGWDREVERHRCTSERIERLLADLSQPANAEAVEDSSSA</sequence>
<reference evidence="1 2" key="1">
    <citation type="submission" date="2021-02" db="EMBL/GenBank/DDBJ databases">
        <title>Streptomyces spirodelae sp. nov., isolated from duckweed.</title>
        <authorList>
            <person name="Saimee Y."/>
            <person name="Duangmal K."/>
        </authorList>
    </citation>
    <scope>NUCLEOTIDE SEQUENCE [LARGE SCALE GENOMIC DNA]</scope>
    <source>
        <strain evidence="1 2">DSM 42105</strain>
    </source>
</reference>
<organism evidence="1 2">
    <name type="scientific">Streptomyces smyrnaeus</name>
    <dbReference type="NCBI Taxonomy" id="1387713"/>
    <lineage>
        <taxon>Bacteria</taxon>
        <taxon>Bacillati</taxon>
        <taxon>Actinomycetota</taxon>
        <taxon>Actinomycetes</taxon>
        <taxon>Kitasatosporales</taxon>
        <taxon>Streptomycetaceae</taxon>
        <taxon>Streptomyces</taxon>
    </lineage>
</organism>
<dbReference type="RefSeq" id="WP_209212555.1">
    <property type="nucleotide sequence ID" value="NZ_JAFFZM010000013.1"/>
</dbReference>
<comment type="caution">
    <text evidence="1">The sequence shown here is derived from an EMBL/GenBank/DDBJ whole genome shotgun (WGS) entry which is preliminary data.</text>
</comment>
<dbReference type="Proteomes" id="UP000721954">
    <property type="component" value="Unassembled WGS sequence"/>
</dbReference>
<evidence type="ECO:0000313" key="2">
    <source>
        <dbReference type="Proteomes" id="UP000721954"/>
    </source>
</evidence>
<dbReference type="EMBL" id="JAFFZM010000013">
    <property type="protein sequence ID" value="MBO8200954.1"/>
    <property type="molecule type" value="Genomic_DNA"/>
</dbReference>
<evidence type="ECO:0000313" key="1">
    <source>
        <dbReference type="EMBL" id="MBO8200954.1"/>
    </source>
</evidence>
<name>A0ABS3XZW2_9ACTN</name>
<accession>A0ABS3XZW2</accession>
<dbReference type="GeneID" id="96261288"/>
<protein>
    <submittedName>
        <fullName evidence="1">Uncharacterized protein</fullName>
    </submittedName>
</protein>
<keyword evidence="2" id="KW-1185">Reference proteome</keyword>
<proteinExistence type="predicted"/>